<comment type="caution">
    <text evidence="4">The sequence shown here is derived from an EMBL/GenBank/DDBJ whole genome shotgun (WGS) entry which is preliminary data.</text>
</comment>
<organism evidence="4 5">
    <name type="scientific">Candidatus Avichristensenella intestinipullorum</name>
    <dbReference type="NCBI Taxonomy" id="2840693"/>
    <lineage>
        <taxon>Bacteria</taxon>
        <taxon>Bacillati</taxon>
        <taxon>Bacillota</taxon>
        <taxon>Clostridia</taxon>
        <taxon>Candidatus Avichristensenella</taxon>
    </lineage>
</organism>
<dbReference type="PROSITE" id="PS51635">
    <property type="entry name" value="PNPLA"/>
    <property type="match status" value="1"/>
</dbReference>
<reference evidence="4" key="1">
    <citation type="submission" date="2020-10" db="EMBL/GenBank/DDBJ databases">
        <authorList>
            <person name="Gilroy R."/>
        </authorList>
    </citation>
    <scope>NUCLEOTIDE SEQUENCE</scope>
    <source>
        <strain evidence="4">ChiHile30-977</strain>
    </source>
</reference>
<dbReference type="InterPro" id="IPR002641">
    <property type="entry name" value="PNPLA_dom"/>
</dbReference>
<evidence type="ECO:0000256" key="1">
    <source>
        <dbReference type="ARBA" id="ARBA00023098"/>
    </source>
</evidence>
<feature type="domain" description="PNPLA" evidence="3">
    <location>
        <begin position="5"/>
        <end position="168"/>
    </location>
</feature>
<dbReference type="EMBL" id="DVFI01000019">
    <property type="protein sequence ID" value="HIQ62232.1"/>
    <property type="molecule type" value="Genomic_DNA"/>
</dbReference>
<dbReference type="Gene3D" id="3.40.1090.10">
    <property type="entry name" value="Cytosolic phospholipase A2 catalytic domain"/>
    <property type="match status" value="1"/>
</dbReference>
<reference evidence="4" key="2">
    <citation type="journal article" date="2021" name="PeerJ">
        <title>Extensive microbial diversity within the chicken gut microbiome revealed by metagenomics and culture.</title>
        <authorList>
            <person name="Gilroy R."/>
            <person name="Ravi A."/>
            <person name="Getino M."/>
            <person name="Pursley I."/>
            <person name="Horton D.L."/>
            <person name="Alikhan N.F."/>
            <person name="Baker D."/>
            <person name="Gharbi K."/>
            <person name="Hall N."/>
            <person name="Watson M."/>
            <person name="Adriaenssens E.M."/>
            <person name="Foster-Nyarko E."/>
            <person name="Jarju S."/>
            <person name="Secka A."/>
            <person name="Antonio M."/>
            <person name="Oren A."/>
            <person name="Chaudhuri R.R."/>
            <person name="La Ragione R."/>
            <person name="Hildebrand F."/>
            <person name="Pallen M.J."/>
        </authorList>
    </citation>
    <scope>NUCLEOTIDE SEQUENCE</scope>
    <source>
        <strain evidence="4">ChiHile30-977</strain>
    </source>
</reference>
<gene>
    <name evidence="4" type="ORF">IAA66_01435</name>
</gene>
<protein>
    <recommendedName>
        <fullName evidence="3">PNPLA domain-containing protein</fullName>
    </recommendedName>
</protein>
<evidence type="ECO:0000256" key="2">
    <source>
        <dbReference type="PROSITE-ProRule" id="PRU01161"/>
    </source>
</evidence>
<accession>A0A9D0YUJ8</accession>
<dbReference type="InterPro" id="IPR016035">
    <property type="entry name" value="Acyl_Trfase/lysoPLipase"/>
</dbReference>
<dbReference type="SUPFAM" id="SSF52151">
    <property type="entry name" value="FabD/lysophospholipase-like"/>
    <property type="match status" value="1"/>
</dbReference>
<dbReference type="GO" id="GO:0006629">
    <property type="term" value="P:lipid metabolic process"/>
    <property type="evidence" value="ECO:0007669"/>
    <property type="project" value="UniProtKB-KW"/>
</dbReference>
<comment type="caution">
    <text evidence="2">Lacks conserved residue(s) required for the propagation of feature annotation.</text>
</comment>
<evidence type="ECO:0000313" key="4">
    <source>
        <dbReference type="EMBL" id="HIQ62232.1"/>
    </source>
</evidence>
<evidence type="ECO:0000259" key="3">
    <source>
        <dbReference type="PROSITE" id="PS51635"/>
    </source>
</evidence>
<keyword evidence="1" id="KW-0443">Lipid metabolism</keyword>
<proteinExistence type="predicted"/>
<dbReference type="AlphaFoldDB" id="A0A9D0YUJ8"/>
<name>A0A9D0YUJ8_9FIRM</name>
<sequence length="270" mass="27746">MRLGVAIESGGARCAAAAGVLLALQEAGIVPWAYAGCGAGGLVAALAACGELDEQAALRYAQAAGRLRGVRAGRVRDAVCRQLGNRLLREQPPLALPCIDLESGAVQVLASRLPVRPDPRPWSRQAHVSTAVLATLAAPGVMPPVPWRGRFLCGGGATRGLLPQLLCALGADAVLAVRVLGAGCGQWERHRTAQAICAHALIAAPPPRGEVVIALENYGPGKGVLDCARLPEFLEAGRLAARQALPALRRLTCLGGNILLFPGNGAGKDG</sequence>
<dbReference type="Pfam" id="PF01734">
    <property type="entry name" value="Patatin"/>
    <property type="match status" value="1"/>
</dbReference>
<evidence type="ECO:0000313" key="5">
    <source>
        <dbReference type="Proteomes" id="UP000886819"/>
    </source>
</evidence>
<dbReference type="Proteomes" id="UP000886819">
    <property type="component" value="Unassembled WGS sequence"/>
</dbReference>